<dbReference type="SUPFAM" id="SSF53067">
    <property type="entry name" value="Actin-like ATPase domain"/>
    <property type="match status" value="2"/>
</dbReference>
<dbReference type="InterPro" id="IPR050406">
    <property type="entry name" value="FGGY_Carb_Kinase"/>
</dbReference>
<dbReference type="AlphaFoldDB" id="A0A381UJC5"/>
<evidence type="ECO:0000256" key="1">
    <source>
        <dbReference type="ARBA" id="ARBA00022679"/>
    </source>
</evidence>
<evidence type="ECO:0000259" key="3">
    <source>
        <dbReference type="Pfam" id="PF00370"/>
    </source>
</evidence>
<evidence type="ECO:0000313" key="4">
    <source>
        <dbReference type="EMBL" id="SVA28230.1"/>
    </source>
</evidence>
<reference evidence="4" key="1">
    <citation type="submission" date="2018-05" db="EMBL/GenBank/DDBJ databases">
        <authorList>
            <person name="Lanie J.A."/>
            <person name="Ng W.-L."/>
            <person name="Kazmierczak K.M."/>
            <person name="Andrzejewski T.M."/>
            <person name="Davidsen T.M."/>
            <person name="Wayne K.J."/>
            <person name="Tettelin H."/>
            <person name="Glass J.I."/>
            <person name="Rusch D."/>
            <person name="Podicherti R."/>
            <person name="Tsui H.-C.T."/>
            <person name="Winkler M.E."/>
        </authorList>
    </citation>
    <scope>NUCLEOTIDE SEQUENCE</scope>
</reference>
<dbReference type="GO" id="GO:0005975">
    <property type="term" value="P:carbohydrate metabolic process"/>
    <property type="evidence" value="ECO:0007669"/>
    <property type="project" value="InterPro"/>
</dbReference>
<dbReference type="PIRSF" id="PIRSF000538">
    <property type="entry name" value="GlpK"/>
    <property type="match status" value="1"/>
</dbReference>
<keyword evidence="2" id="KW-0418">Kinase</keyword>
<organism evidence="4">
    <name type="scientific">marine metagenome</name>
    <dbReference type="NCBI Taxonomy" id="408172"/>
    <lineage>
        <taxon>unclassified sequences</taxon>
        <taxon>metagenomes</taxon>
        <taxon>ecological metagenomes</taxon>
    </lineage>
</organism>
<proteinExistence type="predicted"/>
<accession>A0A381UJC5</accession>
<dbReference type="CDD" id="cd07809">
    <property type="entry name" value="ASKHA_NBD_FGGY_BaXK-like"/>
    <property type="match status" value="1"/>
</dbReference>
<dbReference type="InterPro" id="IPR000577">
    <property type="entry name" value="Carb_kinase_FGGY"/>
</dbReference>
<protein>
    <recommendedName>
        <fullName evidence="3">Carbohydrate kinase FGGY N-terminal domain-containing protein</fullName>
    </recommendedName>
</protein>
<dbReference type="Pfam" id="PF00370">
    <property type="entry name" value="FGGY_N"/>
    <property type="match status" value="1"/>
</dbReference>
<sequence length="494" mass="55506">MEHKNYFLGIDLGSSSVKVSILDGHDSSCIESVTFPENEMPIESLHLGWAEQDPLYWWDCVVECINTLNKKIDFNLIDAIGISYQMHGLVALDINGKPVRPSIIWCDSRAVDIGKNAHDNLDSKIISDHLLNSPGNFTASKLKWVKDNEPEIYNSIHKIMLPGDYIAYKFTGEMNTTESGLSEAIMWDFNRGTLSKDLIKCYDIDEKMIPEVVSSFGNHGEILDDISDLFGFRKDVKLTYRAGDQPNNAFSLNALNPGEIAATAGTSAVIYSVTDKNIYDKSNRINTFLHCNNSKSKTRNGLLLCINGCGIAYSWLRKLLKGRSYNDLNLSAINTSIGSENLKFYPFGNGSERLFNNKELGSHFIDLNFNVHDETHLIRSVQEGIAFSMCYGIEMLKDLGVEVNTIRVGNANLFLSMLFREAFVNTSRVDLEIYDTNGSEGAARAAALGIGYYSNDKEAFNNLKLITKLKPDKELVARYSSHYDEWKNFLPNFY</sequence>
<dbReference type="PANTHER" id="PTHR43095">
    <property type="entry name" value="SUGAR KINASE"/>
    <property type="match status" value="1"/>
</dbReference>
<feature type="domain" description="Carbohydrate kinase FGGY N-terminal" evidence="3">
    <location>
        <begin position="6"/>
        <end position="249"/>
    </location>
</feature>
<dbReference type="EMBL" id="UINC01006554">
    <property type="protein sequence ID" value="SVA28230.1"/>
    <property type="molecule type" value="Genomic_DNA"/>
</dbReference>
<dbReference type="InterPro" id="IPR018484">
    <property type="entry name" value="FGGY_N"/>
</dbReference>
<dbReference type="PANTHER" id="PTHR43095:SF5">
    <property type="entry name" value="XYLULOSE KINASE"/>
    <property type="match status" value="1"/>
</dbReference>
<dbReference type="Gene3D" id="3.30.420.40">
    <property type="match status" value="2"/>
</dbReference>
<keyword evidence="1" id="KW-0808">Transferase</keyword>
<dbReference type="GO" id="GO:0016301">
    <property type="term" value="F:kinase activity"/>
    <property type="evidence" value="ECO:0007669"/>
    <property type="project" value="UniProtKB-KW"/>
</dbReference>
<evidence type="ECO:0000256" key="2">
    <source>
        <dbReference type="ARBA" id="ARBA00022777"/>
    </source>
</evidence>
<gene>
    <name evidence="4" type="ORF">METZ01_LOCUS81084</name>
</gene>
<dbReference type="InterPro" id="IPR043129">
    <property type="entry name" value="ATPase_NBD"/>
</dbReference>
<name>A0A381UJC5_9ZZZZ</name>